<dbReference type="Ensembl" id="ENSPMGT00000002076.1">
    <property type="protein sequence ID" value="ENSPMGP00000001948.1"/>
    <property type="gene ID" value="ENSPMGG00000001761.1"/>
</dbReference>
<reference evidence="1" key="2">
    <citation type="submission" date="2025-09" db="UniProtKB">
        <authorList>
            <consortium name="Ensembl"/>
        </authorList>
    </citation>
    <scope>IDENTIFICATION</scope>
</reference>
<evidence type="ECO:0000313" key="2">
    <source>
        <dbReference type="Proteomes" id="UP000261520"/>
    </source>
</evidence>
<dbReference type="STRING" id="409849.ENSPMGP00000001948"/>
<accession>A0A3B3ZBK6</accession>
<dbReference type="PROSITE" id="PS50096">
    <property type="entry name" value="IQ"/>
    <property type="match status" value="1"/>
</dbReference>
<dbReference type="Proteomes" id="UP000261520">
    <property type="component" value="Unplaced"/>
</dbReference>
<dbReference type="InterPro" id="IPR000048">
    <property type="entry name" value="IQ_motif_EF-hand-BS"/>
</dbReference>
<sequence>IHGCLCSLQYLKTHLTLIRLQSLTSLPNFQPLHFSSLYISFTFPNMFSRKETAFNPCDFLTSWLYNQNPRRQGQKPVQWCDIPFVKEWLSMHPRPPIPLFLQLSEAQAALIIQSFWRGYKVRAQPDVQELRLWQKELRENQDIVKTVEKFWAQQESRGTSIFHLQIVQCSVIDSYQRFQPL</sequence>
<protein>
    <submittedName>
        <fullName evidence="1">Uncharacterized protein</fullName>
    </submittedName>
</protein>
<dbReference type="CDD" id="cd23767">
    <property type="entry name" value="IQCD"/>
    <property type="match status" value="1"/>
</dbReference>
<evidence type="ECO:0000313" key="1">
    <source>
        <dbReference type="Ensembl" id="ENSPMGP00000001948.1"/>
    </source>
</evidence>
<dbReference type="InterPro" id="IPR043408">
    <property type="entry name" value="IQCK"/>
</dbReference>
<reference evidence="1" key="1">
    <citation type="submission" date="2025-08" db="UniProtKB">
        <authorList>
            <consortium name="Ensembl"/>
        </authorList>
    </citation>
    <scope>IDENTIFICATION</scope>
</reference>
<keyword evidence="2" id="KW-1185">Reference proteome</keyword>
<name>A0A3B3ZBK6_9GOBI</name>
<dbReference type="PANTHER" id="PTHR34927:SF1">
    <property type="entry name" value="IQ DOMAIN-CONTAINING PROTEIN K"/>
    <property type="match status" value="1"/>
</dbReference>
<organism evidence="1 2">
    <name type="scientific">Periophthalmus magnuspinnatus</name>
    <dbReference type="NCBI Taxonomy" id="409849"/>
    <lineage>
        <taxon>Eukaryota</taxon>
        <taxon>Metazoa</taxon>
        <taxon>Chordata</taxon>
        <taxon>Craniata</taxon>
        <taxon>Vertebrata</taxon>
        <taxon>Euteleostomi</taxon>
        <taxon>Actinopterygii</taxon>
        <taxon>Neopterygii</taxon>
        <taxon>Teleostei</taxon>
        <taxon>Neoteleostei</taxon>
        <taxon>Acanthomorphata</taxon>
        <taxon>Gobiaria</taxon>
        <taxon>Gobiiformes</taxon>
        <taxon>Gobioidei</taxon>
        <taxon>Gobiidae</taxon>
        <taxon>Oxudercinae</taxon>
        <taxon>Periophthalmus</taxon>
    </lineage>
</organism>
<dbReference type="PANTHER" id="PTHR34927">
    <property type="entry name" value="IQ DOMAIN-CONTAINING PROTEIN K"/>
    <property type="match status" value="1"/>
</dbReference>
<dbReference type="Pfam" id="PF00612">
    <property type="entry name" value="IQ"/>
    <property type="match status" value="1"/>
</dbReference>
<dbReference type="AlphaFoldDB" id="A0A3B3ZBK6"/>
<proteinExistence type="predicted"/>